<protein>
    <submittedName>
        <fullName evidence="3">Transcription factor TGA4-like</fullName>
    </submittedName>
</protein>
<evidence type="ECO:0000313" key="3">
    <source>
        <dbReference type="EMBL" id="GEX33722.1"/>
    </source>
</evidence>
<name>A0A699H509_TANCI</name>
<evidence type="ECO:0000259" key="2">
    <source>
        <dbReference type="PROSITE" id="PS00036"/>
    </source>
</evidence>
<gene>
    <name evidence="3" type="ORF">Tci_305697</name>
</gene>
<feature type="domain" description="BZIP" evidence="2">
    <location>
        <begin position="63"/>
        <end position="78"/>
    </location>
</feature>
<dbReference type="EMBL" id="BKCJ010102465">
    <property type="protein sequence ID" value="GEX33722.1"/>
    <property type="molecule type" value="Genomic_DNA"/>
</dbReference>
<dbReference type="GO" id="GO:0003700">
    <property type="term" value="F:DNA-binding transcription factor activity"/>
    <property type="evidence" value="ECO:0007669"/>
    <property type="project" value="InterPro"/>
</dbReference>
<proteinExistence type="predicted"/>
<dbReference type="InterPro" id="IPR004827">
    <property type="entry name" value="bZIP"/>
</dbReference>
<accession>A0A699H509</accession>
<feature type="compositionally biased region" description="Polar residues" evidence="1">
    <location>
        <begin position="39"/>
        <end position="51"/>
    </location>
</feature>
<feature type="compositionally biased region" description="Basic and acidic residues" evidence="1">
    <location>
        <begin position="52"/>
        <end position="62"/>
    </location>
</feature>
<comment type="caution">
    <text evidence="3">The sequence shown here is derived from an EMBL/GenBank/DDBJ whole genome shotgun (WGS) entry which is preliminary data.</text>
</comment>
<reference evidence="3" key="1">
    <citation type="journal article" date="2019" name="Sci. Rep.">
        <title>Draft genome of Tanacetum cinerariifolium, the natural source of mosquito coil.</title>
        <authorList>
            <person name="Yamashiro T."/>
            <person name="Shiraishi A."/>
            <person name="Satake H."/>
            <person name="Nakayama K."/>
        </authorList>
    </citation>
    <scope>NUCLEOTIDE SEQUENCE</scope>
</reference>
<dbReference type="AlphaFoldDB" id="A0A699H509"/>
<sequence>MFLSNQLTNGENRETHLEFNCKLNTAYPVKRIRRIETECNSQESLEPSSDNQEAKNMSDKLQRRLAQNREAARKSRLRKK</sequence>
<feature type="region of interest" description="Disordered" evidence="1">
    <location>
        <begin position="39"/>
        <end position="80"/>
    </location>
</feature>
<feature type="non-terminal residue" evidence="3">
    <location>
        <position position="80"/>
    </location>
</feature>
<organism evidence="3">
    <name type="scientific">Tanacetum cinerariifolium</name>
    <name type="common">Dalmatian daisy</name>
    <name type="synonym">Chrysanthemum cinerariifolium</name>
    <dbReference type="NCBI Taxonomy" id="118510"/>
    <lineage>
        <taxon>Eukaryota</taxon>
        <taxon>Viridiplantae</taxon>
        <taxon>Streptophyta</taxon>
        <taxon>Embryophyta</taxon>
        <taxon>Tracheophyta</taxon>
        <taxon>Spermatophyta</taxon>
        <taxon>Magnoliopsida</taxon>
        <taxon>eudicotyledons</taxon>
        <taxon>Gunneridae</taxon>
        <taxon>Pentapetalae</taxon>
        <taxon>asterids</taxon>
        <taxon>campanulids</taxon>
        <taxon>Asterales</taxon>
        <taxon>Asteraceae</taxon>
        <taxon>Asteroideae</taxon>
        <taxon>Anthemideae</taxon>
        <taxon>Anthemidinae</taxon>
        <taxon>Tanacetum</taxon>
    </lineage>
</organism>
<dbReference type="PROSITE" id="PS00036">
    <property type="entry name" value="BZIP_BASIC"/>
    <property type="match status" value="1"/>
</dbReference>
<evidence type="ECO:0000256" key="1">
    <source>
        <dbReference type="SAM" id="MobiDB-lite"/>
    </source>
</evidence>